<keyword evidence="1" id="KW-1133">Transmembrane helix</keyword>
<dbReference type="EMBL" id="JANTZM010000028">
    <property type="protein sequence ID" value="MCS4159410.1"/>
    <property type="molecule type" value="Genomic_DNA"/>
</dbReference>
<feature type="transmembrane region" description="Helical" evidence="1">
    <location>
        <begin position="84"/>
        <end position="106"/>
    </location>
</feature>
<feature type="transmembrane region" description="Helical" evidence="1">
    <location>
        <begin position="7"/>
        <end position="26"/>
    </location>
</feature>
<keyword evidence="1" id="KW-0472">Membrane</keyword>
<organism evidence="2 3">
    <name type="scientific">Salinibacter ruber</name>
    <dbReference type="NCBI Taxonomy" id="146919"/>
    <lineage>
        <taxon>Bacteria</taxon>
        <taxon>Pseudomonadati</taxon>
        <taxon>Rhodothermota</taxon>
        <taxon>Rhodothermia</taxon>
        <taxon>Rhodothermales</taxon>
        <taxon>Salinibacteraceae</taxon>
        <taxon>Salinibacter</taxon>
    </lineage>
</organism>
<comment type="caution">
    <text evidence="2">The sequence shown here is derived from an EMBL/GenBank/DDBJ whole genome shotgun (WGS) entry which is preliminary data.</text>
</comment>
<evidence type="ECO:0000256" key="1">
    <source>
        <dbReference type="SAM" id="Phobius"/>
    </source>
</evidence>
<dbReference type="Proteomes" id="UP001155110">
    <property type="component" value="Unassembled WGS sequence"/>
</dbReference>
<gene>
    <name evidence="2" type="ORF">GGP99_003402</name>
</gene>
<reference evidence="2" key="1">
    <citation type="submission" date="2022-08" db="EMBL/GenBank/DDBJ databases">
        <title>Genomic Encyclopedia of Type Strains, Phase V (KMG-V): Genome sequencing to study the core and pangenomes of soil and plant-associated prokaryotes.</title>
        <authorList>
            <person name="Whitman W."/>
        </authorList>
    </citation>
    <scope>NUCLEOTIDE SEQUENCE</scope>
    <source>
        <strain evidence="2">SP3002</strain>
    </source>
</reference>
<sequence length="110" mass="11922">MTQTQQWLVGQIGVLLAFVGFIAQILVEQGTAVLGVPWAQAEPEGWIVWGFSGVAIGTAIQLIQFFRGELDLSCHRMPWGMDRWVYLVIAVVGPLAGLVSLALLALEISS</sequence>
<dbReference type="AlphaFoldDB" id="A0AAW5PBS9"/>
<accession>A0AAW5PBS9</accession>
<name>A0AAW5PBS9_9BACT</name>
<protein>
    <submittedName>
        <fullName evidence="2">Uncharacterized protein</fullName>
    </submittedName>
</protein>
<evidence type="ECO:0000313" key="2">
    <source>
        <dbReference type="EMBL" id="MCS4159410.1"/>
    </source>
</evidence>
<dbReference type="RefSeq" id="WP_208423730.1">
    <property type="nucleotide sequence ID" value="NZ_JANTZE010000001.1"/>
</dbReference>
<keyword evidence="1" id="KW-0812">Transmembrane</keyword>
<evidence type="ECO:0000313" key="3">
    <source>
        <dbReference type="Proteomes" id="UP001155110"/>
    </source>
</evidence>
<proteinExistence type="predicted"/>
<feature type="transmembrane region" description="Helical" evidence="1">
    <location>
        <begin position="46"/>
        <end position="63"/>
    </location>
</feature>